<dbReference type="EMBL" id="FOZK01000003">
    <property type="protein sequence ID" value="SFS07706.1"/>
    <property type="molecule type" value="Genomic_DNA"/>
</dbReference>
<evidence type="ECO:0000313" key="3">
    <source>
        <dbReference type="Proteomes" id="UP000199062"/>
    </source>
</evidence>
<feature type="transmembrane region" description="Helical" evidence="1">
    <location>
        <begin position="64"/>
        <end position="86"/>
    </location>
</feature>
<proteinExistence type="predicted"/>
<dbReference type="Proteomes" id="UP000199062">
    <property type="component" value="Unassembled WGS sequence"/>
</dbReference>
<protein>
    <submittedName>
        <fullName evidence="2">Uncharacterized protein</fullName>
    </submittedName>
</protein>
<feature type="transmembrane region" description="Helical" evidence="1">
    <location>
        <begin position="31"/>
        <end position="52"/>
    </location>
</feature>
<keyword evidence="1" id="KW-0812">Transmembrane</keyword>
<dbReference type="STRING" id="767519.SAMN05216559_3273"/>
<accession>A0A1I6LWA5</accession>
<organism evidence="2 3">
    <name type="scientific">Halomicrobium zhouii</name>
    <dbReference type="NCBI Taxonomy" id="767519"/>
    <lineage>
        <taxon>Archaea</taxon>
        <taxon>Methanobacteriati</taxon>
        <taxon>Methanobacteriota</taxon>
        <taxon>Stenosarchaea group</taxon>
        <taxon>Halobacteria</taxon>
        <taxon>Halobacteriales</taxon>
        <taxon>Haloarculaceae</taxon>
        <taxon>Halomicrobium</taxon>
    </lineage>
</organism>
<dbReference type="AlphaFoldDB" id="A0A1I6LWA5"/>
<dbReference type="RefSeq" id="WP_089817653.1">
    <property type="nucleotide sequence ID" value="NZ_FOZK01000003.1"/>
</dbReference>
<evidence type="ECO:0000313" key="2">
    <source>
        <dbReference type="EMBL" id="SFS07706.1"/>
    </source>
</evidence>
<keyword evidence="1" id="KW-1133">Transmembrane helix</keyword>
<gene>
    <name evidence="2" type="ORF">SAMN05216559_3273</name>
</gene>
<name>A0A1I6LWA5_9EURY</name>
<keyword evidence="3" id="KW-1185">Reference proteome</keyword>
<keyword evidence="1" id="KW-0472">Membrane</keyword>
<reference evidence="2 3" key="1">
    <citation type="submission" date="2016-10" db="EMBL/GenBank/DDBJ databases">
        <authorList>
            <person name="de Groot N.N."/>
        </authorList>
    </citation>
    <scope>NUCLEOTIDE SEQUENCE [LARGE SCALE GENOMIC DNA]</scope>
    <source>
        <strain evidence="2 3">CGMCC 1.10457</strain>
    </source>
</reference>
<evidence type="ECO:0000256" key="1">
    <source>
        <dbReference type="SAM" id="Phobius"/>
    </source>
</evidence>
<feature type="transmembrane region" description="Helical" evidence="1">
    <location>
        <begin position="6"/>
        <end position="24"/>
    </location>
</feature>
<sequence length="87" mass="8817">MDKTQLYHALSGTFGLLALVFGGVQLSSSLTLTAGLFVVAGLGMLLTSAAALVRPDLVSTDEPATWKIVLLGIGVVLFGAGVAVTLT</sequence>